<dbReference type="PANTHER" id="PTHR46844:SF1">
    <property type="entry name" value="SLR5058 PROTEIN"/>
    <property type="match status" value="1"/>
</dbReference>
<dbReference type="EMBL" id="JAACXV010014478">
    <property type="protein sequence ID" value="KAF7266983.1"/>
    <property type="molecule type" value="Genomic_DNA"/>
</dbReference>
<dbReference type="Proteomes" id="UP000625711">
    <property type="component" value="Unassembled WGS sequence"/>
</dbReference>
<organism evidence="1 2">
    <name type="scientific">Rhynchophorus ferrugineus</name>
    <name type="common">Red palm weevil</name>
    <name type="synonym">Curculio ferrugineus</name>
    <dbReference type="NCBI Taxonomy" id="354439"/>
    <lineage>
        <taxon>Eukaryota</taxon>
        <taxon>Metazoa</taxon>
        <taxon>Ecdysozoa</taxon>
        <taxon>Arthropoda</taxon>
        <taxon>Hexapoda</taxon>
        <taxon>Insecta</taxon>
        <taxon>Pterygota</taxon>
        <taxon>Neoptera</taxon>
        <taxon>Endopterygota</taxon>
        <taxon>Coleoptera</taxon>
        <taxon>Polyphaga</taxon>
        <taxon>Cucujiformia</taxon>
        <taxon>Curculionidae</taxon>
        <taxon>Dryophthorinae</taxon>
        <taxon>Rhynchophorus</taxon>
    </lineage>
</organism>
<keyword evidence="2" id="KW-1185">Reference proteome</keyword>
<dbReference type="PANTHER" id="PTHR46844">
    <property type="entry name" value="SLR5058 PROTEIN"/>
    <property type="match status" value="1"/>
</dbReference>
<dbReference type="InterPro" id="IPR027417">
    <property type="entry name" value="P-loop_NTPase"/>
</dbReference>
<dbReference type="Gene3D" id="3.40.50.300">
    <property type="entry name" value="P-loop containing nucleotide triphosphate hydrolases"/>
    <property type="match status" value="1"/>
</dbReference>
<name>A0A834M141_RHYFE</name>
<evidence type="ECO:0008006" key="3">
    <source>
        <dbReference type="Google" id="ProtNLM"/>
    </source>
</evidence>
<dbReference type="SUPFAM" id="SSF52540">
    <property type="entry name" value="P-loop containing nucleoside triphosphate hydrolases"/>
    <property type="match status" value="1"/>
</dbReference>
<evidence type="ECO:0000313" key="1">
    <source>
        <dbReference type="EMBL" id="KAF7266983.1"/>
    </source>
</evidence>
<protein>
    <recommendedName>
        <fullName evidence="3">NACHT domain-containing protein</fullName>
    </recommendedName>
</protein>
<evidence type="ECO:0000313" key="2">
    <source>
        <dbReference type="Proteomes" id="UP000625711"/>
    </source>
</evidence>
<proteinExistence type="predicted"/>
<comment type="caution">
    <text evidence="1">The sequence shown here is derived from an EMBL/GenBank/DDBJ whole genome shotgun (WGS) entry which is preliminary data.</text>
</comment>
<reference evidence="1" key="1">
    <citation type="submission" date="2020-08" db="EMBL/GenBank/DDBJ databases">
        <title>Genome sequencing and assembly of the red palm weevil Rhynchophorus ferrugineus.</title>
        <authorList>
            <person name="Dias G.B."/>
            <person name="Bergman C.M."/>
            <person name="Manee M."/>
        </authorList>
    </citation>
    <scope>NUCLEOTIDE SEQUENCE</scope>
    <source>
        <strain evidence="1">AA-2017</strain>
        <tissue evidence="1">Whole larva</tissue>
    </source>
</reference>
<dbReference type="AlphaFoldDB" id="A0A834M141"/>
<accession>A0A834M141</accession>
<dbReference type="OrthoDB" id="6747958at2759"/>
<sequence>MNSVLIWVRSYNYILNLRKTLDHNMYKRRQNDQRAQNRKNPKFTSPSKVSFILDMSPIKAALDQPTASSTSAVTDKIPLYSSDGLRKTMHGNIFQLRLLMLFLDRAHRVYDDFYLATEMNKAEKFDDVVLLFKKKGSGQWFWRFLQAKHTSNMDKNKITESELLKSDEKKPMALVKYLKSLIYIKSCGTFKDSCLDTFVLCVNHNVDNDAKTHLTECNEPDPILDFKQHRCRKYSLNPISKMSSVYRNRHKNCKETFREELLNVYRTVYPKEPDPCPDDVDDFFAKFRLIPQYPNKDNLVKFINKEMGEQMELLNAELATSSFQDKVLEYMAEFGEETGGRYMVVKDARKFKDKLKCNINTLMMAGLSKARPETLRNYKISFRTIPQEWFSFSTSSTLDVLLIITESVLLTAIKVAQFLKSDDENIKTKYGPQDSYIFLTLDMCLIENIKELACSSFDSDTTHNLFVLEGLTDDLSVQDNDLCNRLENTLDYFNSPQSVTKQLIIIAKYETDSPKTDRFQKIQDTVGFKELNDQSQESLLTRKIEYQNEILALHLLLNARAAQQIFDLCTIERLLLGEDIVVEAVRTSPYDGYDKDNYINRTLSHQIVNREMLKEEPPEKSTKVLIIGTDSDIPEFANKRDNIVIVPGYKHMQHELDKHKNSANIIVLVHKNDELLWVDFKGDPTAIYKYLKEFDVELTLDEIKEDEIASIKTNKKKINILVDNPGTGKSCLLVSLAGNLKAKDRLLWVVKVNLNDHAFDPKSPLSKDIKYKSLKDVDFEKGETNKAVKFLMEMVFPEAEKRDKSGFQRDFFINSLCYEDDKCLYPQVAILFDGFDEISPIYREQTLRLLRALNTSRAACVWVTSRLQEKHILEKELGSVAYHLNPFTKEQQKQYMKKVWKSKQAVLSDFNTILSKVEGIQRRLISAMRSDFTNVPLQLKMLVDVVVEENNRLPEDFGLYDLYRNFTESKFKVYYEEKRAVGATVAGTDVIDRDIQIMTTKHGNIALALFFPELFDDELQNEIENDFSALIRIGLLIPGGQLVRFVHMSFAEYFLAIHIAEKVGKDNIQDKIIRILCDNNFKVTRKFLNKIPNFINWMTTNSKDIINALVENFQDMATFINMLIEDELINFMDILNEPILANIANQNL</sequence>
<gene>
    <name evidence="1" type="ORF">GWI33_019763</name>
</gene>